<dbReference type="EMBL" id="JARBHB010000001">
    <property type="protein sequence ID" value="KAJ8895988.1"/>
    <property type="molecule type" value="Genomic_DNA"/>
</dbReference>
<feature type="region of interest" description="Disordered" evidence="1">
    <location>
        <begin position="82"/>
        <end position="111"/>
    </location>
</feature>
<sequence length="939" mass="102865">MPGARVKALGVRQKPGRTGSKGKVKTSTRHTSPLKAAAMSCLWPPHCFILCFSPTNGNTFFSTTAGLLRTPCGSEYGAAPECKGGGNGRSPRKLADQRHRDTIPTCENSGGDPDANRTRFAFVGRDEWTVSTTRNKAAEAAGHGALLLSSPHLSLPWHAVTPPPGDSQQSPKSEHLDVATPNSLIAGGFGTSLVCDWLPLVANVSLSAELPVGKLPGPSLIGKLRSDLQLEFATYAAVSPLYMYLLLCGEAEPLLGDRLSSVCSALRFCKAGGATTRRCFQGQPVFCRAHAVAGPWAAITRLRDYQTLLKRKLLLIYNPFPACRLLLTQGPWWLSGWVARLPPRLTGLDPRPGHSRIFVRGNRAGRCHSSVSFLVYLPFLPPFLSGAALYSPRFTLISSQDLDVQDHPNRSTDYITVQTCGEAGLVEFTHRQSGYRNHDPAFITCFCRDAEFTFELTAHFGQRFCRPYSDRVHVTSFDAEFRTCPCPQERPNCTTHAPGRATVAERLACSPPTKAFRVQSAAGSLPDFRKWKSCRTMPLVGGFSRGSPVPPPLSLPAPLHNSIALIGSQDLAVKSHLNFFNHSITRYPAHYACSFEGEFHFKVCARAPGRQQRFGEITQGDLFPFARATSLAGGGGGRQLQGFSEGRKWFVEPSFPGPVRVQASCVPAASNAARSELATSPREKLYVELFWSPAEAILPGNSSASCIQGLTESRNGAEPEWGGGGPRGNPPISGIVRHESHMLKSGDSAGDWTRIALVEGERANRSDTPPPPSLSWRKCSVYLEQPVNTSLKISCDGDEGREKQESERERGRKGVGDKRGIKETGRTMRKLQKDYDKTPRDRTGEREWHEGMPEHEKKEEKCKSMKKLEGMMKQEVKREISRGKKGNPRWPQLARKGAEDETATGFSVGGNCSIQRKMTAKATSAPFPMCKSRMLPRRE</sequence>
<evidence type="ECO:0008006" key="4">
    <source>
        <dbReference type="Google" id="ProtNLM"/>
    </source>
</evidence>
<feature type="compositionally biased region" description="Basic and acidic residues" evidence="1">
    <location>
        <begin position="93"/>
        <end position="102"/>
    </location>
</feature>
<feature type="compositionally biased region" description="Basic and acidic residues" evidence="1">
    <location>
        <begin position="798"/>
        <end position="882"/>
    </location>
</feature>
<evidence type="ECO:0000313" key="2">
    <source>
        <dbReference type="EMBL" id="KAJ8895988.1"/>
    </source>
</evidence>
<dbReference type="Proteomes" id="UP001159363">
    <property type="component" value="Chromosome 1"/>
</dbReference>
<keyword evidence="3" id="KW-1185">Reference proteome</keyword>
<comment type="caution">
    <text evidence="2">The sequence shown here is derived from an EMBL/GenBank/DDBJ whole genome shotgun (WGS) entry which is preliminary data.</text>
</comment>
<protein>
    <recommendedName>
        <fullName evidence="4">CUB domain-containing protein</fullName>
    </recommendedName>
</protein>
<proteinExistence type="predicted"/>
<accession>A0ABQ9IJG0</accession>
<evidence type="ECO:0000256" key="1">
    <source>
        <dbReference type="SAM" id="MobiDB-lite"/>
    </source>
</evidence>
<reference evidence="2 3" key="1">
    <citation type="submission" date="2023-02" db="EMBL/GenBank/DDBJ databases">
        <title>LHISI_Scaffold_Assembly.</title>
        <authorList>
            <person name="Stuart O.P."/>
            <person name="Cleave R."/>
            <person name="Magrath M.J.L."/>
            <person name="Mikheyev A.S."/>
        </authorList>
    </citation>
    <scope>NUCLEOTIDE SEQUENCE [LARGE SCALE GENOMIC DNA]</scope>
    <source>
        <strain evidence="2">Daus_M_001</strain>
        <tissue evidence="2">Leg muscle</tissue>
    </source>
</reference>
<organism evidence="2 3">
    <name type="scientific">Dryococelus australis</name>
    <dbReference type="NCBI Taxonomy" id="614101"/>
    <lineage>
        <taxon>Eukaryota</taxon>
        <taxon>Metazoa</taxon>
        <taxon>Ecdysozoa</taxon>
        <taxon>Arthropoda</taxon>
        <taxon>Hexapoda</taxon>
        <taxon>Insecta</taxon>
        <taxon>Pterygota</taxon>
        <taxon>Neoptera</taxon>
        <taxon>Polyneoptera</taxon>
        <taxon>Phasmatodea</taxon>
        <taxon>Verophasmatodea</taxon>
        <taxon>Anareolatae</taxon>
        <taxon>Phasmatidae</taxon>
        <taxon>Eurycanthinae</taxon>
        <taxon>Dryococelus</taxon>
    </lineage>
</organism>
<name>A0ABQ9IJG0_9NEOP</name>
<gene>
    <name evidence="2" type="ORF">PR048_001329</name>
</gene>
<evidence type="ECO:0000313" key="3">
    <source>
        <dbReference type="Proteomes" id="UP001159363"/>
    </source>
</evidence>
<feature type="region of interest" description="Disordered" evidence="1">
    <location>
        <begin position="793"/>
        <end position="939"/>
    </location>
</feature>
<feature type="region of interest" description="Disordered" evidence="1">
    <location>
        <begin position="1"/>
        <end position="30"/>
    </location>
</feature>